<dbReference type="EMBL" id="AP022612">
    <property type="protein sequence ID" value="BBZ35119.1"/>
    <property type="molecule type" value="Genomic_DNA"/>
</dbReference>
<dbReference type="NCBIfam" id="TIGR03930">
    <property type="entry name" value="WXG100_ESAT6"/>
    <property type="match status" value="1"/>
</dbReference>
<proteinExistence type="inferred from homology"/>
<dbReference type="RefSeq" id="WP_085149466.1">
    <property type="nucleotide sequence ID" value="NZ_AP022612.1"/>
</dbReference>
<accession>A0A7I7Y0N0</accession>
<dbReference type="Pfam" id="PF06013">
    <property type="entry name" value="WXG100"/>
    <property type="match status" value="1"/>
</dbReference>
<dbReference type="OrthoDB" id="3387628at2"/>
<dbReference type="InterPro" id="IPR036689">
    <property type="entry name" value="ESAT-6-like_sf"/>
</dbReference>
<comment type="similarity">
    <text evidence="1">Belongs to the WXG100 family.</text>
</comment>
<dbReference type="AlphaFoldDB" id="A0A7I7Y0N0"/>
<organism evidence="2 3">
    <name type="scientific">Mycolicibacterium confluentis</name>
    <dbReference type="NCBI Taxonomy" id="28047"/>
    <lineage>
        <taxon>Bacteria</taxon>
        <taxon>Bacillati</taxon>
        <taxon>Actinomycetota</taxon>
        <taxon>Actinomycetes</taxon>
        <taxon>Mycobacteriales</taxon>
        <taxon>Mycobacteriaceae</taxon>
        <taxon>Mycolicibacterium</taxon>
    </lineage>
</organism>
<dbReference type="InterPro" id="IPR010310">
    <property type="entry name" value="T7SS_ESAT-6-like"/>
</dbReference>
<sequence>MDPVLSYQFGEIEAGVRREIHATATQLNALLDDLKAAIAPLQEVWTRDAAAAYRVEQTRWNRAATALNDILVRLGNAVRDGTAAVADADRHAATTWYR</sequence>
<dbReference type="Gene3D" id="1.10.287.1060">
    <property type="entry name" value="ESAT-6-like"/>
    <property type="match status" value="1"/>
</dbReference>
<reference evidence="2" key="1">
    <citation type="journal article" date="2019" name="Emerg. Microbes Infect.">
        <title>Comprehensive subspecies identification of 175 nontuberculous mycobacteria species based on 7547 genomic profiles.</title>
        <authorList>
            <person name="Matsumoto Y."/>
            <person name="Kinjo T."/>
            <person name="Motooka D."/>
            <person name="Nabeya D."/>
            <person name="Jung N."/>
            <person name="Uechi K."/>
            <person name="Horii T."/>
            <person name="Iida T."/>
            <person name="Fujita J."/>
            <person name="Nakamura S."/>
        </authorList>
    </citation>
    <scope>NUCLEOTIDE SEQUENCE [LARGE SCALE GENOMIC DNA]</scope>
    <source>
        <strain evidence="2">JCM 13671</strain>
    </source>
</reference>
<protein>
    <recommendedName>
        <fullName evidence="1">ESAT-6-like protein</fullName>
    </recommendedName>
</protein>
<dbReference type="SUPFAM" id="SSF140453">
    <property type="entry name" value="EsxAB dimer-like"/>
    <property type="match status" value="1"/>
</dbReference>
<evidence type="ECO:0000313" key="3">
    <source>
        <dbReference type="Proteomes" id="UP000466931"/>
    </source>
</evidence>
<reference evidence="2" key="2">
    <citation type="submission" date="2020-02" db="EMBL/GenBank/DDBJ databases">
        <authorList>
            <person name="Matsumoto Y."/>
            <person name="Motooka D."/>
            <person name="Nakamura S."/>
        </authorList>
    </citation>
    <scope>NUCLEOTIDE SEQUENCE</scope>
    <source>
        <strain evidence="2">JCM 13671</strain>
    </source>
</reference>
<name>A0A7I7Y0N0_9MYCO</name>
<keyword evidence="3" id="KW-1185">Reference proteome</keyword>
<gene>
    <name evidence="2" type="ORF">MCNF_37240</name>
</gene>
<evidence type="ECO:0000313" key="2">
    <source>
        <dbReference type="EMBL" id="BBZ35119.1"/>
    </source>
</evidence>
<dbReference type="Proteomes" id="UP000466931">
    <property type="component" value="Chromosome"/>
</dbReference>
<evidence type="ECO:0000256" key="1">
    <source>
        <dbReference type="RuleBase" id="RU362001"/>
    </source>
</evidence>